<organism evidence="3 4">
    <name type="scientific">Geobacter metallireducens (strain ATCC 53774 / DSM 7210 / GS-15)</name>
    <dbReference type="NCBI Taxonomy" id="269799"/>
    <lineage>
        <taxon>Bacteria</taxon>
        <taxon>Pseudomonadati</taxon>
        <taxon>Thermodesulfobacteriota</taxon>
        <taxon>Desulfuromonadia</taxon>
        <taxon>Geobacterales</taxon>
        <taxon>Geobacteraceae</taxon>
        <taxon>Geobacter</taxon>
    </lineage>
</organism>
<dbReference type="Proteomes" id="UP000007073">
    <property type="component" value="Chromosome"/>
</dbReference>
<dbReference type="RefSeq" id="WP_004511619.1">
    <property type="nucleotide sequence ID" value="NC_007517.1"/>
</dbReference>
<dbReference type="STRING" id="269799.Gmet_1450"/>
<keyword evidence="1" id="KW-0812">Transmembrane</keyword>
<gene>
    <name evidence="3" type="ordered locus">Gmet_1450</name>
</gene>
<reference evidence="3 4" key="2">
    <citation type="journal article" date="2009" name="BMC Microbiol.">
        <title>The genome sequence of Geobacter metallireducens: features of metabolism, physiology and regulation common and dissimilar to Geobacter sulfurreducens.</title>
        <authorList>
            <person name="Aklujkar M."/>
            <person name="Krushkal J."/>
            <person name="DiBartolo G."/>
            <person name="Lapidus A."/>
            <person name="Land M.L."/>
            <person name="Lovley D.R."/>
        </authorList>
    </citation>
    <scope>NUCLEOTIDE SEQUENCE [LARGE SCALE GENOMIC DNA]</scope>
    <source>
        <strain evidence="4">ATCC 53774 / DSM 7210 / GS-15</strain>
    </source>
</reference>
<keyword evidence="1" id="KW-1133">Transmembrane helix</keyword>
<proteinExistence type="predicted"/>
<dbReference type="InterPro" id="IPR013424">
    <property type="entry name" value="Ice-binding_C"/>
</dbReference>
<evidence type="ECO:0000313" key="3">
    <source>
        <dbReference type="EMBL" id="ABB31684.1"/>
    </source>
</evidence>
<feature type="signal peptide" evidence="2">
    <location>
        <begin position="1"/>
        <end position="22"/>
    </location>
</feature>
<accession>Q39VP0</accession>
<dbReference type="HOGENOM" id="CLU_1487038_0_0_7"/>
<dbReference type="KEGG" id="gme:Gmet_1450"/>
<dbReference type="AlphaFoldDB" id="Q39VP0"/>
<feature type="chain" id="PRO_5004223547" description="PEP motif-containing protein, exosortase substrate" evidence="2">
    <location>
        <begin position="23"/>
        <end position="181"/>
    </location>
</feature>
<dbReference type="EMBL" id="CP000148">
    <property type="protein sequence ID" value="ABB31684.1"/>
    <property type="molecule type" value="Genomic_DNA"/>
</dbReference>
<evidence type="ECO:0000256" key="2">
    <source>
        <dbReference type="SAM" id="SignalP"/>
    </source>
</evidence>
<keyword evidence="2" id="KW-0732">Signal</keyword>
<keyword evidence="1" id="KW-0472">Membrane</keyword>
<evidence type="ECO:0000313" key="4">
    <source>
        <dbReference type="Proteomes" id="UP000007073"/>
    </source>
</evidence>
<protein>
    <recommendedName>
        <fullName evidence="5">PEP motif-containing protein, exosortase substrate</fullName>
    </recommendedName>
</protein>
<feature type="transmembrane region" description="Helical" evidence="1">
    <location>
        <begin position="158"/>
        <end position="175"/>
    </location>
</feature>
<name>Q39VP0_GEOMG</name>
<reference evidence="3 4" key="1">
    <citation type="submission" date="2005-10" db="EMBL/GenBank/DDBJ databases">
        <title>Complete sequence of Geobacter metallireducens GS-15.</title>
        <authorList>
            <consortium name="US DOE Joint Genome Institute"/>
            <person name="Copeland A."/>
            <person name="Lucas S."/>
            <person name="Lapidus A."/>
            <person name="Barry K."/>
            <person name="Detter J.C."/>
            <person name="Glavina T."/>
            <person name="Hammon N."/>
            <person name="Israni S."/>
            <person name="Pitluck S."/>
            <person name="Di Bartolo G."/>
            <person name="Chain P."/>
            <person name="Schmutz J."/>
            <person name="Larimer F."/>
            <person name="Land M."/>
            <person name="Kyrpides N."/>
            <person name="Ivanova N."/>
            <person name="Richardson P."/>
        </authorList>
    </citation>
    <scope>NUCLEOTIDE SEQUENCE [LARGE SCALE GENOMIC DNA]</scope>
    <source>
        <strain evidence="4">ATCC 53774 / DSM 7210 / GS-15</strain>
    </source>
</reference>
<sequence length="181" mass="18621">MKTITATIAAALLLGLAGNALAAYTDFSSSADVKLPGLNQSLSGGNAILTVINPIEDRKDKGIITVIAPAEKTGIVTVVEPMDFTFTQLSYSQGFFFDTSDTFGAGGSRMATIGSSSIRSMSAFFTQQPLPPIITEVAPSGPGIVTVITPANATTVPVPPALFLMGSGLAGLAGIRRKRQS</sequence>
<dbReference type="NCBIfam" id="TIGR02595">
    <property type="entry name" value="PEP_CTERM"/>
    <property type="match status" value="1"/>
</dbReference>
<keyword evidence="4" id="KW-1185">Reference proteome</keyword>
<evidence type="ECO:0008006" key="5">
    <source>
        <dbReference type="Google" id="ProtNLM"/>
    </source>
</evidence>
<evidence type="ECO:0000256" key="1">
    <source>
        <dbReference type="SAM" id="Phobius"/>
    </source>
</evidence>